<accession>A0A9P0DM22</accession>
<sequence>MPRKNLGPGPGKYMLPPVVGFQQHDVSRYRNPQYSMGLKLTFGKKPFGPGPRYDVQKMTSYGKASPPAYSMKSRPKPLTAFQAPGPGTYKPETVPRMKEPRPPMYSMSYRYPPLKRFQTPGPDKYEMPSTLGPKVPDKNANAAFSMSFKHDLKVLDRSPGPAKYNGTDTKVFKNKPPNYTMSPRVFPPDPKAKSPGPIYMPKLPQKPGYSFGLRTDNDPYVTAEDDMPCVQKEKSC</sequence>
<keyword evidence="3" id="KW-1185">Reference proteome</keyword>
<dbReference type="GO" id="GO:0005856">
    <property type="term" value="C:cytoskeleton"/>
    <property type="evidence" value="ECO:0007669"/>
    <property type="project" value="TreeGrafter"/>
</dbReference>
<dbReference type="Proteomes" id="UP001153737">
    <property type="component" value="Chromosome 4"/>
</dbReference>
<organism evidence="2 3">
    <name type="scientific">Phaedon cochleariae</name>
    <name type="common">Mustard beetle</name>
    <dbReference type="NCBI Taxonomy" id="80249"/>
    <lineage>
        <taxon>Eukaryota</taxon>
        <taxon>Metazoa</taxon>
        <taxon>Ecdysozoa</taxon>
        <taxon>Arthropoda</taxon>
        <taxon>Hexapoda</taxon>
        <taxon>Insecta</taxon>
        <taxon>Pterygota</taxon>
        <taxon>Neoptera</taxon>
        <taxon>Endopterygota</taxon>
        <taxon>Coleoptera</taxon>
        <taxon>Polyphaga</taxon>
        <taxon>Cucujiformia</taxon>
        <taxon>Chrysomeloidea</taxon>
        <taxon>Chrysomelidae</taxon>
        <taxon>Chrysomelinae</taxon>
        <taxon>Chrysomelini</taxon>
        <taxon>Phaedon</taxon>
    </lineage>
</organism>
<dbReference type="PANTHER" id="PTHR21580:SF28">
    <property type="entry name" value="BOREALIN N-TERMINAL DOMAIN-CONTAINING PROTEIN-RELATED"/>
    <property type="match status" value="1"/>
</dbReference>
<evidence type="ECO:0000313" key="2">
    <source>
        <dbReference type="EMBL" id="CAH1164218.1"/>
    </source>
</evidence>
<evidence type="ECO:0000256" key="1">
    <source>
        <dbReference type="SAM" id="MobiDB-lite"/>
    </source>
</evidence>
<feature type="region of interest" description="Disordered" evidence="1">
    <location>
        <begin position="45"/>
        <end position="138"/>
    </location>
</feature>
<dbReference type="InterPro" id="IPR051291">
    <property type="entry name" value="CIMAP"/>
</dbReference>
<feature type="region of interest" description="Disordered" evidence="1">
    <location>
        <begin position="159"/>
        <end position="217"/>
    </location>
</feature>
<gene>
    <name evidence="2" type="ORF">PHAECO_LOCUS8717</name>
</gene>
<reference evidence="2" key="2">
    <citation type="submission" date="2022-10" db="EMBL/GenBank/DDBJ databases">
        <authorList>
            <consortium name="ENA_rothamsted_submissions"/>
            <consortium name="culmorum"/>
            <person name="King R."/>
        </authorList>
    </citation>
    <scope>NUCLEOTIDE SEQUENCE</scope>
</reference>
<evidence type="ECO:0000313" key="3">
    <source>
        <dbReference type="Proteomes" id="UP001153737"/>
    </source>
</evidence>
<dbReference type="OrthoDB" id="429991at2759"/>
<dbReference type="EMBL" id="OU896710">
    <property type="protein sequence ID" value="CAH1164218.1"/>
    <property type="molecule type" value="Genomic_DNA"/>
</dbReference>
<dbReference type="Pfam" id="PF07004">
    <property type="entry name" value="SHIPPO-rpt"/>
    <property type="match status" value="5"/>
</dbReference>
<proteinExistence type="predicted"/>
<name>A0A9P0DM22_PHACE</name>
<reference evidence="2" key="1">
    <citation type="submission" date="2022-01" db="EMBL/GenBank/DDBJ databases">
        <authorList>
            <person name="King R."/>
        </authorList>
    </citation>
    <scope>NUCLEOTIDE SEQUENCE</scope>
</reference>
<evidence type="ECO:0008006" key="4">
    <source>
        <dbReference type="Google" id="ProtNLM"/>
    </source>
</evidence>
<protein>
    <recommendedName>
        <fullName evidence="4">Outer dense fiber protein 3-like</fullName>
    </recommendedName>
</protein>
<dbReference type="AlphaFoldDB" id="A0A9P0DM22"/>
<dbReference type="PANTHER" id="PTHR21580">
    <property type="entry name" value="SHIPPO-1-RELATED"/>
    <property type="match status" value="1"/>
</dbReference>
<dbReference type="InterPro" id="IPR010736">
    <property type="entry name" value="SHIPPO-rpt"/>
</dbReference>